<accession>A0ABU2W723</accession>
<dbReference type="EMBL" id="JAVRFG010000032">
    <property type="protein sequence ID" value="MDT0493409.1"/>
    <property type="molecule type" value="Genomic_DNA"/>
</dbReference>
<name>A0ABU2W723_9ACTN</name>
<keyword evidence="2" id="KW-1185">Reference proteome</keyword>
<organism evidence="1 2">
    <name type="scientific">Streptomyces stephensoniae</name>
    <dbReference type="NCBI Taxonomy" id="3375367"/>
    <lineage>
        <taxon>Bacteria</taxon>
        <taxon>Bacillati</taxon>
        <taxon>Actinomycetota</taxon>
        <taxon>Actinomycetes</taxon>
        <taxon>Kitasatosporales</taxon>
        <taxon>Streptomycetaceae</taxon>
        <taxon>Streptomyces</taxon>
    </lineage>
</organism>
<reference evidence="2" key="1">
    <citation type="submission" date="2023-07" db="EMBL/GenBank/DDBJ databases">
        <title>30 novel species of actinomycetes from the DSMZ collection.</title>
        <authorList>
            <person name="Nouioui I."/>
        </authorList>
    </citation>
    <scope>NUCLEOTIDE SEQUENCE [LARGE SCALE GENOMIC DNA]</scope>
    <source>
        <strain evidence="2">DSM 40932</strain>
    </source>
</reference>
<evidence type="ECO:0008006" key="3">
    <source>
        <dbReference type="Google" id="ProtNLM"/>
    </source>
</evidence>
<evidence type="ECO:0000313" key="2">
    <source>
        <dbReference type="Proteomes" id="UP001180556"/>
    </source>
</evidence>
<dbReference type="RefSeq" id="WP_311603584.1">
    <property type="nucleotide sequence ID" value="NZ_JAVRFG010000032.1"/>
</dbReference>
<dbReference type="Proteomes" id="UP001180556">
    <property type="component" value="Unassembled WGS sequence"/>
</dbReference>
<sequence length="204" mass="22494">MPVRPELPEILNRADFGGLAGREPKSVAKMADRGLLAEPTHQHQGKPIWERSAALDWFRSLHDHAVVVPGNEPAFAELREHGIYMCPATSNHLSLARPRLLVMYTPGGGGRVFEVTEVETVGQGLPGTRATTPGTVEITRTRESEDRRTYPSWTVFFLSEAGAIEVITPVIQQGRYVTTGDVRQAMVSGKLLVLPLDKAFPMRQ</sequence>
<evidence type="ECO:0000313" key="1">
    <source>
        <dbReference type="EMBL" id="MDT0493409.1"/>
    </source>
</evidence>
<proteinExistence type="predicted"/>
<comment type="caution">
    <text evidence="1">The sequence shown here is derived from an EMBL/GenBank/DDBJ whole genome shotgun (WGS) entry which is preliminary data.</text>
</comment>
<gene>
    <name evidence="1" type="ORF">RM717_23180</name>
</gene>
<protein>
    <recommendedName>
        <fullName evidence="3">Restriction endonuclease domain-containing protein</fullName>
    </recommendedName>
</protein>